<dbReference type="EMBL" id="JBANMG010000003">
    <property type="protein sequence ID" value="KAK6955293.1"/>
    <property type="molecule type" value="Genomic_DNA"/>
</dbReference>
<dbReference type="PANTHER" id="PTHR47256:SF1">
    <property type="entry name" value="ZN(II)2CYS6 TRANSCRIPTION FACTOR (EUROFUNG)"/>
    <property type="match status" value="1"/>
</dbReference>
<dbReference type="AlphaFoldDB" id="A0AAX6MS84"/>
<reference evidence="3 4" key="1">
    <citation type="journal article" date="2024" name="Front Chem Biol">
        <title>Unveiling the potential of Daldinia eschscholtzii MFLUCC 19-0629 through bioactivity and bioinformatics studies for enhanced sustainable agriculture production.</title>
        <authorList>
            <person name="Brooks S."/>
            <person name="Weaver J.A."/>
            <person name="Klomchit A."/>
            <person name="Alharthi S.A."/>
            <person name="Onlamun T."/>
            <person name="Nurani R."/>
            <person name="Vong T.K."/>
            <person name="Alberti F."/>
            <person name="Greco C."/>
        </authorList>
    </citation>
    <scope>NUCLEOTIDE SEQUENCE [LARGE SCALE GENOMIC DNA]</scope>
    <source>
        <strain evidence="3">MFLUCC 19-0629</strain>
    </source>
</reference>
<protein>
    <recommendedName>
        <fullName evidence="2">Xylanolytic transcriptional activator regulatory domain-containing protein</fullName>
    </recommendedName>
</protein>
<dbReference type="Proteomes" id="UP001369815">
    <property type="component" value="Unassembled WGS sequence"/>
</dbReference>
<organism evidence="3 4">
    <name type="scientific">Daldinia eschscholtzii</name>
    <dbReference type="NCBI Taxonomy" id="292717"/>
    <lineage>
        <taxon>Eukaryota</taxon>
        <taxon>Fungi</taxon>
        <taxon>Dikarya</taxon>
        <taxon>Ascomycota</taxon>
        <taxon>Pezizomycotina</taxon>
        <taxon>Sordariomycetes</taxon>
        <taxon>Xylariomycetidae</taxon>
        <taxon>Xylariales</taxon>
        <taxon>Hypoxylaceae</taxon>
        <taxon>Daldinia</taxon>
    </lineage>
</organism>
<evidence type="ECO:0000256" key="1">
    <source>
        <dbReference type="ARBA" id="ARBA00023242"/>
    </source>
</evidence>
<evidence type="ECO:0000313" key="3">
    <source>
        <dbReference type="EMBL" id="KAK6955293.1"/>
    </source>
</evidence>
<keyword evidence="1" id="KW-0539">Nucleus</keyword>
<feature type="domain" description="Xylanolytic transcriptional activator regulatory" evidence="2">
    <location>
        <begin position="191"/>
        <end position="433"/>
    </location>
</feature>
<proteinExistence type="predicted"/>
<dbReference type="Gene3D" id="4.10.240.10">
    <property type="entry name" value="Zn(2)-C6 fungal-type DNA-binding domain"/>
    <property type="match status" value="1"/>
</dbReference>
<dbReference type="CDD" id="cd12148">
    <property type="entry name" value="fungal_TF_MHR"/>
    <property type="match status" value="1"/>
</dbReference>
<dbReference type="GO" id="GO:0003677">
    <property type="term" value="F:DNA binding"/>
    <property type="evidence" value="ECO:0007669"/>
    <property type="project" value="InterPro"/>
</dbReference>
<dbReference type="GO" id="GO:0008270">
    <property type="term" value="F:zinc ion binding"/>
    <property type="evidence" value="ECO:0007669"/>
    <property type="project" value="InterPro"/>
</dbReference>
<evidence type="ECO:0000259" key="2">
    <source>
        <dbReference type="Pfam" id="PF04082"/>
    </source>
</evidence>
<accession>A0AAX6MS84</accession>
<dbReference type="InterPro" id="IPR007219">
    <property type="entry name" value="XnlR_reg_dom"/>
</dbReference>
<dbReference type="InterPro" id="IPR053187">
    <property type="entry name" value="Notoamide_regulator"/>
</dbReference>
<dbReference type="Pfam" id="PF04082">
    <property type="entry name" value="Fungal_trans"/>
    <property type="match status" value="1"/>
</dbReference>
<dbReference type="GO" id="GO:0006351">
    <property type="term" value="P:DNA-templated transcription"/>
    <property type="evidence" value="ECO:0007669"/>
    <property type="project" value="InterPro"/>
</dbReference>
<keyword evidence="4" id="KW-1185">Reference proteome</keyword>
<name>A0AAX6MS84_9PEZI</name>
<dbReference type="InterPro" id="IPR036864">
    <property type="entry name" value="Zn2-C6_fun-type_DNA-bd_sf"/>
</dbReference>
<gene>
    <name evidence="3" type="ORF">Daesc_002926</name>
</gene>
<evidence type="ECO:0000313" key="4">
    <source>
        <dbReference type="Proteomes" id="UP001369815"/>
    </source>
</evidence>
<sequence>MWCTAERPRCSVCIERQTACEYTTLPTETHLKAQKRKLTDLEIKCQAYEDLFGILRSRPDEETTQVIQRLRMGEDAQIIVKTVQDGDLLLQLSLKPELRFRYEFPYLRDMPPFLNQWHNPYLHSILYEKTGVQSHQPQAYLDMLRDVAAESEKMYLAPYHTVELVDHRISSMTVSIWTTVSSDNPMLRTLLQIYFVFLYPFHPYFHKDLFLEDMSVGNNRFCSRLLVNAVLGAAWQGYSRIKNRAEYWLPDNPGYRFLAEARRLFELEQTQPTITTAQAAAIINLTCNLNGIDDISWVYTYKSLEIAQNLSLFSPSPDETKEWQVAATTTAWCLYNWQALASFHTFQPPLVKDPPNRPLPNFDEISAFYGETFVKYPLGHDSIPIFNGLVFRAISQFRVIMNEITALSFIRPRNFTRMSLSTAIEFRSRLLVWYETLPEPLRAENVAMPSHLKMHTVVKHSKICFETLLRVYYLRHGFESLDVTLVQLLALLGFSALRDISSVEKGTTTHGAIQSTLLLCAKGLWEQGQNYYVAEVVFRLFRQCLSADDAQLFKETTEIEENDGRSNHMPLEIRSKWPFGIFSMADENCDRTLDHFVRWWEHHMQSAMDQDPLSVILPRYLQRNGLQG</sequence>
<dbReference type="GO" id="GO:0000981">
    <property type="term" value="F:DNA-binding transcription factor activity, RNA polymerase II-specific"/>
    <property type="evidence" value="ECO:0007669"/>
    <property type="project" value="InterPro"/>
</dbReference>
<comment type="caution">
    <text evidence="3">The sequence shown here is derived from an EMBL/GenBank/DDBJ whole genome shotgun (WGS) entry which is preliminary data.</text>
</comment>
<dbReference type="PANTHER" id="PTHR47256">
    <property type="entry name" value="ZN(II)2CYS6 TRANSCRIPTION FACTOR (EUROFUNG)-RELATED"/>
    <property type="match status" value="1"/>
</dbReference>